<keyword evidence="4" id="KW-1015">Disulfide bond</keyword>
<dbReference type="AlphaFoldDB" id="A0A562PYR8"/>
<dbReference type="Pfam" id="PF13462">
    <property type="entry name" value="Thioredoxin_4"/>
    <property type="match status" value="1"/>
</dbReference>
<comment type="caution">
    <text evidence="8">The sequence shown here is derived from an EMBL/GenBank/DDBJ whole genome shotgun (WGS) entry which is preliminary data.</text>
</comment>
<accession>A0A562PYR8</accession>
<evidence type="ECO:0000256" key="6">
    <source>
        <dbReference type="SAM" id="MobiDB-lite"/>
    </source>
</evidence>
<evidence type="ECO:0000256" key="5">
    <source>
        <dbReference type="ARBA" id="ARBA00023284"/>
    </source>
</evidence>
<gene>
    <name evidence="8" type="ORF">IQ22_03925</name>
</gene>
<keyword evidence="8" id="KW-0413">Isomerase</keyword>
<reference evidence="8 9" key="1">
    <citation type="journal article" date="2015" name="Stand. Genomic Sci.">
        <title>Genomic Encyclopedia of Bacterial and Archaeal Type Strains, Phase III: the genomes of soil and plant-associated and newly described type strains.</title>
        <authorList>
            <person name="Whitman W.B."/>
            <person name="Woyke T."/>
            <person name="Klenk H.P."/>
            <person name="Zhou Y."/>
            <person name="Lilburn T.G."/>
            <person name="Beck B.J."/>
            <person name="De Vos P."/>
            <person name="Vandamme P."/>
            <person name="Eisen J.A."/>
            <person name="Garrity G."/>
            <person name="Hugenholtz P."/>
            <person name="Kyrpides N.C."/>
        </authorList>
    </citation>
    <scope>NUCLEOTIDE SEQUENCE [LARGE SCALE GENOMIC DNA]</scope>
    <source>
        <strain evidence="8 9">CGMCC 1.6858</strain>
    </source>
</reference>
<evidence type="ECO:0000313" key="8">
    <source>
        <dbReference type="EMBL" id="TWI49602.1"/>
    </source>
</evidence>
<feature type="region of interest" description="Disordered" evidence="6">
    <location>
        <begin position="263"/>
        <end position="286"/>
    </location>
</feature>
<evidence type="ECO:0000259" key="7">
    <source>
        <dbReference type="PROSITE" id="PS51352"/>
    </source>
</evidence>
<dbReference type="GO" id="GO:0016491">
    <property type="term" value="F:oxidoreductase activity"/>
    <property type="evidence" value="ECO:0007669"/>
    <property type="project" value="UniProtKB-KW"/>
</dbReference>
<evidence type="ECO:0000256" key="1">
    <source>
        <dbReference type="ARBA" id="ARBA00005791"/>
    </source>
</evidence>
<dbReference type="RefSeq" id="WP_145144930.1">
    <property type="nucleotide sequence ID" value="NZ_VLKY01000016.1"/>
</dbReference>
<keyword evidence="9" id="KW-1185">Reference proteome</keyword>
<dbReference type="InterPro" id="IPR013766">
    <property type="entry name" value="Thioredoxin_domain"/>
</dbReference>
<comment type="similarity">
    <text evidence="1">Belongs to the thioredoxin family. DsbA subfamily.</text>
</comment>
<keyword evidence="5" id="KW-0676">Redox-active center</keyword>
<organism evidence="8 9">
    <name type="scientific">Pseudomonas duriflava</name>
    <dbReference type="NCBI Taxonomy" id="459528"/>
    <lineage>
        <taxon>Bacteria</taxon>
        <taxon>Pseudomonadati</taxon>
        <taxon>Pseudomonadota</taxon>
        <taxon>Gammaproteobacteria</taxon>
        <taxon>Pseudomonadales</taxon>
        <taxon>Pseudomonadaceae</taxon>
        <taxon>Pseudomonas</taxon>
    </lineage>
</organism>
<dbReference type="Proteomes" id="UP000316905">
    <property type="component" value="Unassembled WGS sequence"/>
</dbReference>
<name>A0A562PYR8_9PSED</name>
<evidence type="ECO:0000256" key="4">
    <source>
        <dbReference type="ARBA" id="ARBA00023157"/>
    </source>
</evidence>
<keyword evidence="3" id="KW-0560">Oxidoreductase</keyword>
<dbReference type="InterPro" id="IPR012336">
    <property type="entry name" value="Thioredoxin-like_fold"/>
</dbReference>
<dbReference type="SUPFAM" id="SSF52833">
    <property type="entry name" value="Thioredoxin-like"/>
    <property type="match status" value="1"/>
</dbReference>
<evidence type="ECO:0000256" key="3">
    <source>
        <dbReference type="ARBA" id="ARBA00023002"/>
    </source>
</evidence>
<dbReference type="Gene3D" id="3.40.30.10">
    <property type="entry name" value="Glutaredoxin"/>
    <property type="match status" value="1"/>
</dbReference>
<feature type="domain" description="Thioredoxin" evidence="7">
    <location>
        <begin position="75"/>
        <end position="260"/>
    </location>
</feature>
<dbReference type="PANTHER" id="PTHR13887:SF14">
    <property type="entry name" value="DISULFIDE BOND FORMATION PROTEIN D"/>
    <property type="match status" value="1"/>
</dbReference>
<dbReference type="EMBL" id="VLKY01000016">
    <property type="protein sequence ID" value="TWI49602.1"/>
    <property type="molecule type" value="Genomic_DNA"/>
</dbReference>
<protein>
    <submittedName>
        <fullName evidence="8">Protein-disulfide isomerase</fullName>
    </submittedName>
</protein>
<dbReference type="OrthoDB" id="9780340at2"/>
<sequence>MSDKNSNKLVVIALAVTCATVAGGMFYQSHQTQKRMDELAQTVQSATSPERLRASIETTLADIRAREADQERQALFEGYEAASDSLEGRKAGQHIYGSTRARFTLVEFADTQCGYCKRFHETPKQIVDASGGTVNWEYKNMPILSPTSQVQAHALECVSEVKGNQAFWVMLDQLYKHPGQDADLNGLATRLGAGPSAFKQCMTERRHMDKLQQSVALAKSNGANGTPATFVVDNKTGQRILIGGAQPMETYLSVMRRLQMQDEEGAKDPKATGALQPSAVTQGTAG</sequence>
<keyword evidence="2" id="KW-0732">Signal</keyword>
<dbReference type="PROSITE" id="PS51352">
    <property type="entry name" value="THIOREDOXIN_2"/>
    <property type="match status" value="1"/>
</dbReference>
<dbReference type="GO" id="GO:0016853">
    <property type="term" value="F:isomerase activity"/>
    <property type="evidence" value="ECO:0007669"/>
    <property type="project" value="UniProtKB-KW"/>
</dbReference>
<proteinExistence type="inferred from homology"/>
<evidence type="ECO:0000313" key="9">
    <source>
        <dbReference type="Proteomes" id="UP000316905"/>
    </source>
</evidence>
<dbReference type="PANTHER" id="PTHR13887">
    <property type="entry name" value="GLUTATHIONE S-TRANSFERASE KAPPA"/>
    <property type="match status" value="1"/>
</dbReference>
<evidence type="ECO:0000256" key="2">
    <source>
        <dbReference type="ARBA" id="ARBA00022729"/>
    </source>
</evidence>
<dbReference type="InterPro" id="IPR036249">
    <property type="entry name" value="Thioredoxin-like_sf"/>
</dbReference>